<protein>
    <recommendedName>
        <fullName evidence="3">Sulfotransferase family protein</fullName>
    </recommendedName>
</protein>
<organism evidence="1 2">
    <name type="scientific">Phytopseudomonas seleniipraecipitans</name>
    <dbReference type="NCBI Taxonomy" id="640205"/>
    <lineage>
        <taxon>Bacteria</taxon>
        <taxon>Pseudomonadati</taxon>
        <taxon>Pseudomonadota</taxon>
        <taxon>Gammaproteobacteria</taxon>
        <taxon>Pseudomonadales</taxon>
        <taxon>Pseudomonadaceae</taxon>
        <taxon>Phytopseudomonas</taxon>
    </lineage>
</organism>
<evidence type="ECO:0008006" key="3">
    <source>
        <dbReference type="Google" id="ProtNLM"/>
    </source>
</evidence>
<dbReference type="Proteomes" id="UP000243378">
    <property type="component" value="Unassembled WGS sequence"/>
</dbReference>
<dbReference type="Gene3D" id="3.40.50.300">
    <property type="entry name" value="P-loop containing nucleotide triphosphate hydrolases"/>
    <property type="match status" value="1"/>
</dbReference>
<dbReference type="SUPFAM" id="SSF52540">
    <property type="entry name" value="P-loop containing nucleoside triphosphate hydrolases"/>
    <property type="match status" value="1"/>
</dbReference>
<reference evidence="1 2" key="1">
    <citation type="submission" date="2016-10" db="EMBL/GenBank/DDBJ databases">
        <authorList>
            <person name="de Groot N.N."/>
        </authorList>
    </citation>
    <scope>NUCLEOTIDE SEQUENCE [LARGE SCALE GENOMIC DNA]</scope>
    <source>
        <strain evidence="1 2">LMG 25475</strain>
    </source>
</reference>
<proteinExistence type="predicted"/>
<sequence>MKQTCVLVLGMHRSGTSALTGVLSFLDIYLASIIGGDKNNEKGYFENWKIQQLSDKLLTSIDSSWDDAFFNLEKLEALENSSAELKNIIVSEFKYSRLFAIKDPRACLLYPFYEKSLNELDIDIKVIIPYRNPLEVACSLHARDQISLEKGMLLWAYHFLLAEKFSRGRERIFVSFDELVKNTSNVVSDISKKLTLDIEKKYAANSKKIADFLEPNLKHHNISMDNFSSKLPKIISDILCLENKFNTSDLSEDFDRLRSELFNYQRLFYNKNITVHLDDLEHTKKLLQDKDAELSLA</sequence>
<dbReference type="InterPro" id="IPR027417">
    <property type="entry name" value="P-loop_NTPase"/>
</dbReference>
<evidence type="ECO:0000313" key="2">
    <source>
        <dbReference type="Proteomes" id="UP000243378"/>
    </source>
</evidence>
<feature type="non-terminal residue" evidence="1">
    <location>
        <position position="297"/>
    </location>
</feature>
<accession>A0A1G7SDN1</accession>
<name>A0A1G7SDN1_9GAMM</name>
<dbReference type="EMBL" id="FNBM01000008">
    <property type="protein sequence ID" value="SDG21156.1"/>
    <property type="molecule type" value="Genomic_DNA"/>
</dbReference>
<dbReference type="RefSeq" id="WP_208597311.1">
    <property type="nucleotide sequence ID" value="NZ_FNBM01000008.1"/>
</dbReference>
<gene>
    <name evidence="1" type="ORF">SAMN05216381_3413</name>
</gene>
<dbReference type="STRING" id="640205.SAMN05216381_3413"/>
<evidence type="ECO:0000313" key="1">
    <source>
        <dbReference type="EMBL" id="SDG21156.1"/>
    </source>
</evidence>
<dbReference type="AlphaFoldDB" id="A0A1G7SDN1"/>